<gene>
    <name evidence="5" type="ORF">TrRE_jg162</name>
</gene>
<name>A0A9W6ZQK0_9STRA</name>
<protein>
    <recommendedName>
        <fullName evidence="4">Coiled-coil domain-containing protein</fullName>
    </recommendedName>
</protein>
<reference evidence="5" key="1">
    <citation type="submission" date="2022-07" db="EMBL/GenBank/DDBJ databases">
        <title>Genome analysis of Parmales, a sister group of diatoms, reveals the evolutionary specialization of diatoms from phago-mixotrophs to photoautotrophs.</title>
        <authorList>
            <person name="Ban H."/>
            <person name="Sato S."/>
            <person name="Yoshikawa S."/>
            <person name="Kazumasa Y."/>
            <person name="Nakamura Y."/>
            <person name="Ichinomiya M."/>
            <person name="Saitoh K."/>
            <person name="Sato N."/>
            <person name="Blanc-Mathieu R."/>
            <person name="Endo H."/>
            <person name="Kuwata A."/>
            <person name="Ogata H."/>
        </authorList>
    </citation>
    <scope>NUCLEOTIDE SEQUENCE</scope>
</reference>
<dbReference type="GO" id="GO:0005634">
    <property type="term" value="C:nucleus"/>
    <property type="evidence" value="ECO:0007669"/>
    <property type="project" value="TreeGrafter"/>
</dbReference>
<feature type="region of interest" description="Disordered" evidence="3">
    <location>
        <begin position="1"/>
        <end position="66"/>
    </location>
</feature>
<keyword evidence="2" id="KW-0175">Coiled coil</keyword>
<dbReference type="AlphaFoldDB" id="A0A9W6ZQK0"/>
<keyword evidence="6" id="KW-1185">Reference proteome</keyword>
<dbReference type="GO" id="GO:0006366">
    <property type="term" value="P:transcription by RNA polymerase II"/>
    <property type="evidence" value="ECO:0007669"/>
    <property type="project" value="TreeGrafter"/>
</dbReference>
<dbReference type="OrthoDB" id="76412at2759"/>
<feature type="compositionally biased region" description="Basic and acidic residues" evidence="3">
    <location>
        <begin position="52"/>
        <end position="63"/>
    </location>
</feature>
<evidence type="ECO:0000313" key="6">
    <source>
        <dbReference type="Proteomes" id="UP001165082"/>
    </source>
</evidence>
<evidence type="ECO:0000256" key="3">
    <source>
        <dbReference type="SAM" id="MobiDB-lite"/>
    </source>
</evidence>
<dbReference type="GO" id="GO:0003713">
    <property type="term" value="F:transcription coactivator activity"/>
    <property type="evidence" value="ECO:0007669"/>
    <property type="project" value="TreeGrafter"/>
</dbReference>
<evidence type="ECO:0000313" key="5">
    <source>
        <dbReference type="EMBL" id="GMH58662.1"/>
    </source>
</evidence>
<dbReference type="EMBL" id="BRXZ01003623">
    <property type="protein sequence ID" value="GMH58662.1"/>
    <property type="molecule type" value="Genomic_DNA"/>
</dbReference>
<sequence>MGGIKKVKSGSGGPKKKGGGKKKKGGDLSFLEDSLVSGAEKKAKDKKKKEKEKKEREAREAQERSLALEQSRLAGSLTGNGIVDVNEVIGTVDGDVVRPVNQLDDPDGVTGIEAGINIFKFGEGRDPSLPKPNMKALHKAFEEKMMAEVKEGHPGLKLRQYQQKIFDMWQKSPENPNNNANWGKR</sequence>
<comment type="caution">
    <text evidence="5">The sequence shown here is derived from an EMBL/GenBank/DDBJ whole genome shotgun (WGS) entry which is preliminary data.</text>
</comment>
<dbReference type="Pfam" id="PF06244">
    <property type="entry name" value="Ccdc124"/>
    <property type="match status" value="1"/>
</dbReference>
<evidence type="ECO:0000259" key="4">
    <source>
        <dbReference type="Pfam" id="PF06244"/>
    </source>
</evidence>
<evidence type="ECO:0000256" key="1">
    <source>
        <dbReference type="ARBA" id="ARBA00008296"/>
    </source>
</evidence>
<dbReference type="PANTHER" id="PTHR21680">
    <property type="entry name" value="COILED-COIL DOMAIN-CONTAINING PROTEIN 124"/>
    <property type="match status" value="1"/>
</dbReference>
<proteinExistence type="inferred from homology"/>
<feature type="domain" description="Coiled-coil" evidence="4">
    <location>
        <begin position="109"/>
        <end position="178"/>
    </location>
</feature>
<accession>A0A9W6ZQK0</accession>
<feature type="compositionally biased region" description="Basic residues" evidence="3">
    <location>
        <begin position="1"/>
        <end position="24"/>
    </location>
</feature>
<dbReference type="InterPro" id="IPR010422">
    <property type="entry name" value="Ccdc124/Oxs1"/>
</dbReference>
<dbReference type="PANTHER" id="PTHR21680:SF0">
    <property type="entry name" value="COILED-COIL DOMAIN-CONTAINING PROTEIN 124"/>
    <property type="match status" value="1"/>
</dbReference>
<dbReference type="InterPro" id="IPR054414">
    <property type="entry name" value="Ccdc124/Oxs1_C"/>
</dbReference>
<dbReference type="Proteomes" id="UP001165082">
    <property type="component" value="Unassembled WGS sequence"/>
</dbReference>
<organism evidence="5 6">
    <name type="scientific">Triparma retinervis</name>
    <dbReference type="NCBI Taxonomy" id="2557542"/>
    <lineage>
        <taxon>Eukaryota</taxon>
        <taxon>Sar</taxon>
        <taxon>Stramenopiles</taxon>
        <taxon>Ochrophyta</taxon>
        <taxon>Bolidophyceae</taxon>
        <taxon>Parmales</taxon>
        <taxon>Triparmaceae</taxon>
        <taxon>Triparma</taxon>
    </lineage>
</organism>
<evidence type="ECO:0000256" key="2">
    <source>
        <dbReference type="ARBA" id="ARBA00023054"/>
    </source>
</evidence>
<comment type="similarity">
    <text evidence="1">Belongs to the CCDC124 family.</text>
</comment>